<evidence type="ECO:0000313" key="5">
    <source>
        <dbReference type="EMBL" id="KKN93073.1"/>
    </source>
</evidence>
<comment type="caution">
    <text evidence="5">The sequence shown here is derived from an EMBL/GenBank/DDBJ whole genome shotgun (WGS) entry which is preliminary data.</text>
</comment>
<reference evidence="5" key="1">
    <citation type="journal article" date="2015" name="Nature">
        <title>Complex archaea that bridge the gap between prokaryotes and eukaryotes.</title>
        <authorList>
            <person name="Spang A."/>
            <person name="Saw J.H."/>
            <person name="Jorgensen S.L."/>
            <person name="Zaremba-Niedzwiedzka K."/>
            <person name="Martijn J."/>
            <person name="Lind A.E."/>
            <person name="van Eijk R."/>
            <person name="Schleper C."/>
            <person name="Guy L."/>
            <person name="Ettema T.J."/>
        </authorList>
    </citation>
    <scope>NUCLEOTIDE SEQUENCE</scope>
</reference>
<proteinExistence type="inferred from homology"/>
<dbReference type="InterPro" id="IPR015168">
    <property type="entry name" value="SsuA/THI5"/>
</dbReference>
<name>A0A0F9XLS1_9ZZZZ</name>
<dbReference type="GO" id="GO:0042597">
    <property type="term" value="C:periplasmic space"/>
    <property type="evidence" value="ECO:0007669"/>
    <property type="project" value="UniProtKB-SubCell"/>
</dbReference>
<dbReference type="EMBL" id="LAZR01000089">
    <property type="protein sequence ID" value="KKN93073.1"/>
    <property type="molecule type" value="Genomic_DNA"/>
</dbReference>
<dbReference type="SUPFAM" id="SSF53850">
    <property type="entry name" value="Periplasmic binding protein-like II"/>
    <property type="match status" value="1"/>
</dbReference>
<dbReference type="PANTHER" id="PTHR30024">
    <property type="entry name" value="ALIPHATIC SULFONATES-BINDING PROTEIN-RELATED"/>
    <property type="match status" value="1"/>
</dbReference>
<feature type="domain" description="SsuA/THI5-like" evidence="4">
    <location>
        <begin position="62"/>
        <end position="252"/>
    </location>
</feature>
<evidence type="ECO:0000259" key="4">
    <source>
        <dbReference type="Pfam" id="PF09084"/>
    </source>
</evidence>
<dbReference type="PANTHER" id="PTHR30024:SF47">
    <property type="entry name" value="TAURINE-BINDING PERIPLASMIC PROTEIN"/>
    <property type="match status" value="1"/>
</dbReference>
<evidence type="ECO:0000256" key="3">
    <source>
        <dbReference type="ARBA" id="ARBA00022729"/>
    </source>
</evidence>
<sequence>MNVFKPSFRKLLVVAATSLCFATGAIGAEKKDSFKVAWSIYAGWMPWAYAADYGIVDKWADKYGIDIEIVQFNDYIESINQYTTGAFDACGMTNMDALTIPAASGVDTTGLILGDYSNGNDGILLKDDTSMEDIRGRQVNLVELSVSHYLLARALEMSGMSERDITVMNTSDADAVASFVTPDVTATAVWNPQLSLIKNQNPDAVEVFDSTQIPGEIIDMMAVNTEVLEANPELGKALVGAWFETLELMSGDGEEARAARRYMAERAGTDLAGFDSQLAETMLFYTPADALAFATNDTLRDTMDKVRLFSFDKGLLGNGAPSADVIGMEFADGSMLGEESNVQLRFDPTYVRMAAEGGPLTSTLQ</sequence>
<dbReference type="NCBIfam" id="TIGR03427">
    <property type="entry name" value="ABC_peri_uca"/>
    <property type="match status" value="1"/>
</dbReference>
<keyword evidence="3" id="KW-0732">Signal</keyword>
<dbReference type="Gene3D" id="3.40.190.10">
    <property type="entry name" value="Periplasmic binding protein-like II"/>
    <property type="match status" value="2"/>
</dbReference>
<gene>
    <name evidence="5" type="ORF">LCGC14_0201620</name>
</gene>
<comment type="subcellular location">
    <subcellularLocation>
        <location evidence="1">Periplasm</location>
    </subcellularLocation>
</comment>
<protein>
    <recommendedName>
        <fullName evidence="4">SsuA/THI5-like domain-containing protein</fullName>
    </recommendedName>
</protein>
<accession>A0A0F9XLS1</accession>
<dbReference type="InterPro" id="IPR017793">
    <property type="entry name" value="ABC_transptr_urea-assoc_sub-bd"/>
</dbReference>
<organism evidence="5">
    <name type="scientific">marine sediment metagenome</name>
    <dbReference type="NCBI Taxonomy" id="412755"/>
    <lineage>
        <taxon>unclassified sequences</taxon>
        <taxon>metagenomes</taxon>
        <taxon>ecological metagenomes</taxon>
    </lineage>
</organism>
<evidence type="ECO:0000256" key="1">
    <source>
        <dbReference type="ARBA" id="ARBA00004418"/>
    </source>
</evidence>
<dbReference type="Pfam" id="PF09084">
    <property type="entry name" value="NMT1"/>
    <property type="match status" value="1"/>
</dbReference>
<dbReference type="AlphaFoldDB" id="A0A0F9XLS1"/>
<comment type="similarity">
    <text evidence="2">Belongs to the bacterial solute-binding protein SsuA/TauA family.</text>
</comment>
<evidence type="ECO:0000256" key="2">
    <source>
        <dbReference type="ARBA" id="ARBA00010742"/>
    </source>
</evidence>